<dbReference type="Proteomes" id="UP000197781">
    <property type="component" value="Chromosome"/>
</dbReference>
<dbReference type="AlphaFoldDB" id="A0A220MJ76"/>
<gene>
    <name evidence="2" type="ORF">BP422_17000</name>
</gene>
<reference evidence="2 3" key="1">
    <citation type="submission" date="2016-11" db="EMBL/GenBank/DDBJ databases">
        <authorList>
            <person name="Jaros S."/>
            <person name="Januszkiewicz K."/>
            <person name="Wedrychowicz H."/>
        </authorList>
    </citation>
    <scope>NUCLEOTIDE SEQUENCE [LARGE SCALE GENOMIC DNA]</scope>
    <source>
        <strain evidence="2 3">NF2</strain>
    </source>
</reference>
<dbReference type="KEGG" id="bfm:BP422_17000"/>
<name>A0A220MJ76_9BACL</name>
<evidence type="ECO:0000313" key="3">
    <source>
        <dbReference type="Proteomes" id="UP000197781"/>
    </source>
</evidence>
<evidence type="ECO:0000259" key="1">
    <source>
        <dbReference type="Pfam" id="PF12708"/>
    </source>
</evidence>
<dbReference type="Gene3D" id="2.160.20.10">
    <property type="entry name" value="Single-stranded right-handed beta-helix, Pectin lyase-like"/>
    <property type="match status" value="1"/>
</dbReference>
<feature type="domain" description="Rhamnogalacturonase A/B/Epimerase-like pectate lyase" evidence="1">
    <location>
        <begin position="2"/>
        <end position="47"/>
    </location>
</feature>
<protein>
    <submittedName>
        <fullName evidence="2">Endopolygalacturonase</fullName>
    </submittedName>
</protein>
<proteinExistence type="predicted"/>
<dbReference type="EMBL" id="CP018145">
    <property type="protein sequence ID" value="ASJ55097.1"/>
    <property type="molecule type" value="Genomic_DNA"/>
</dbReference>
<accession>A0A220MJ76</accession>
<evidence type="ECO:0000313" key="2">
    <source>
        <dbReference type="EMBL" id="ASJ55097.1"/>
    </source>
</evidence>
<dbReference type="RefSeq" id="WP_088908786.1">
    <property type="nucleotide sequence ID" value="NZ_CP018145.1"/>
</dbReference>
<dbReference type="Pfam" id="PF12708">
    <property type="entry name" value="Pect-lyase_RHGA_epim"/>
    <property type="match status" value="1"/>
</dbReference>
<dbReference type="InterPro" id="IPR024535">
    <property type="entry name" value="RHGA/B-epi-like_pectate_lyase"/>
</dbReference>
<organism evidence="2 3">
    <name type="scientific">Brevibacillus formosus</name>
    <dbReference type="NCBI Taxonomy" id="54913"/>
    <lineage>
        <taxon>Bacteria</taxon>
        <taxon>Bacillati</taxon>
        <taxon>Bacillota</taxon>
        <taxon>Bacilli</taxon>
        <taxon>Bacillales</taxon>
        <taxon>Paenibacillaceae</taxon>
        <taxon>Brevibacillus</taxon>
    </lineage>
</organism>
<dbReference type="SUPFAM" id="SSF51126">
    <property type="entry name" value="Pectin lyase-like"/>
    <property type="match status" value="1"/>
</dbReference>
<sequence>MWIDVKTYGAKGDGVTDDTQAIQAALTAALNLQIPLFFPAGTYVIEPNRLEVILGAGKSLVMQGIGPFSVLKRKANSSAADWRWLFSITSAGGDADSVVVTNLKIDSNARANPLPPDPYDYEHSADFYIRGGGPSSYINYVALQQVWCTDGVADHFYFAGETNCYIRSVQITDFYSDNRKRTRSDITVTGGLERLNAANVACDRFEVELNQGYDGATPMFVNLSNISCRQQLDLEGDLSSPMVVQGSQLVSLASFSLTGMTGCISSSVFYTAPNEKNRVNFMKNMTFSNCRWVLHTTAQGSTKTVGTGLTVDYSDVGLVFDGCSFEVNDNATSIGGYALSLEPWEVLAERQVTVRNCSFDPRLTQNISLNRCGNVSLINNRYSGSDHAIMLYGTGTYPLVVTVDGGDFTQVTGKMFYHKTSDKITLSMKNLPVPVSLTSGYKSENSSFIPTVSINERVVYVVTAPSASVKYGGIKGDTLRLITPVNNQPCEWIATTTNKTACTWLATKTAKS</sequence>
<dbReference type="InterPro" id="IPR012334">
    <property type="entry name" value="Pectin_lyas_fold"/>
</dbReference>
<dbReference type="InterPro" id="IPR011050">
    <property type="entry name" value="Pectin_lyase_fold/virulence"/>
</dbReference>